<keyword evidence="10" id="KW-1185">Reference proteome</keyword>
<protein>
    <submittedName>
        <fullName evidence="9">Putative nucleolar protein 14</fullName>
    </submittedName>
</protein>
<evidence type="ECO:0000256" key="2">
    <source>
        <dbReference type="ARBA" id="ARBA00007466"/>
    </source>
</evidence>
<evidence type="ECO:0000313" key="9">
    <source>
        <dbReference type="EMBL" id="PIK54985.1"/>
    </source>
</evidence>
<comment type="subcellular location">
    <subcellularLocation>
        <location evidence="1">Nucleus</location>
        <location evidence="1">Nucleolus</location>
    </subcellularLocation>
</comment>
<dbReference type="Pfam" id="PF04147">
    <property type="entry name" value="Nop14"/>
    <property type="match status" value="1"/>
</dbReference>
<comment type="caution">
    <text evidence="9">The sequence shown here is derived from an EMBL/GenBank/DDBJ whole genome shotgun (WGS) entry which is preliminary data.</text>
</comment>
<dbReference type="GO" id="GO:0030490">
    <property type="term" value="P:maturation of SSU-rRNA"/>
    <property type="evidence" value="ECO:0007669"/>
    <property type="project" value="TreeGrafter"/>
</dbReference>
<evidence type="ECO:0000256" key="8">
    <source>
        <dbReference type="SAM" id="MobiDB-lite"/>
    </source>
</evidence>
<feature type="compositionally biased region" description="Acidic residues" evidence="8">
    <location>
        <begin position="362"/>
        <end position="402"/>
    </location>
</feature>
<feature type="region of interest" description="Disordered" evidence="8">
    <location>
        <begin position="143"/>
        <end position="184"/>
    </location>
</feature>
<evidence type="ECO:0000256" key="3">
    <source>
        <dbReference type="ARBA" id="ARBA00022517"/>
    </source>
</evidence>
<feature type="compositionally biased region" description="Basic residues" evidence="8">
    <location>
        <begin position="34"/>
        <end position="48"/>
    </location>
</feature>
<keyword evidence="3" id="KW-0690">Ribosome biogenesis</keyword>
<comment type="function">
    <text evidence="6">Involved in nucleolar processing of pre-18S ribosomal RNA. Has a role in the nuclear export of 40S pre-ribosomal subunit to the cytoplasm.</text>
</comment>
<keyword evidence="7" id="KW-0175">Coiled coil</keyword>
<dbReference type="EMBL" id="MRZV01000228">
    <property type="protein sequence ID" value="PIK54985.1"/>
    <property type="molecule type" value="Genomic_DNA"/>
</dbReference>
<sequence>MGKTNKNRKRFSQKKAKVKSNREVKSNPFEIRLNRQKHPILGKKRKHEKGNPGIARSKAVEKRKKTLLKEYQQRHKSNKFLDKRIGENDSTMSVEEKMMERFAFEKQKVHEKSAIFNLAEEEEELTHYGQSLAEIEKFEEELSTREEFSINEGHMPAEENFGGFLSKKTTEEEDADDKPKTRDEVILDIIANSKKEKFERQKEKEDIEDMTDELDKNFRDVSHLLAGLKGKSDAKSSLKSDDYDIMVKELMFESKAKATDRLKTPEEEARGEKARLEKLEADRKRRMLGITEDSEKKKSKHRSADELNDFYAIEPETKAMLSYKDGKPTNPLFLEGFQDNNDGGEDDTEDGNVVADDGQWKEEDEMDEEAGSGDEEMESDQDDEDIDDLESDNESQHEDEEAVDGKVIGAKKKKQEMIATAKKELPFTFKVPADYNELVSLLYQRPHSEQITILERMRRCNHPSLAEGNKSKLESLLSLLVQYFCSIADDEPLNMELIHGLTKHVYELSKTSHIPTGNCFRDVLIEKYQEFKEVCERKGIGRYPSTSVLLYFKLLSLVFPTSDFKHCVITPTLLFMGEILSQCPVRSHLDIAKGIFICNTFMQYVHLSKRIVPEVINFLHGLLFLSKAKKDPGRLDQVLPPFKPIGKHNNYLVLTEDRSSVTTCPAFNISDIFSTSHDLSHLDNDDFRIWAMNLTLHLLLEFLKMYENQDSCVELFAPIKTALKLEWLTIRKYPERTQELHKTLLEEVDALDGKQKRALERTRKRPVSLKMFEPKFEDNYDPTRKDKSAGNKEKNEVRKLVHKHRQEMKGAMRELRKDTQFLAREKLQEQINRDAERKEKVRQLYGMLANQEGEVKGMMRKAKKVKF</sequence>
<feature type="compositionally biased region" description="Basic residues" evidence="8">
    <location>
        <begin position="1"/>
        <end position="19"/>
    </location>
</feature>
<dbReference type="Proteomes" id="UP000230750">
    <property type="component" value="Unassembled WGS sequence"/>
</dbReference>
<dbReference type="GO" id="GO:0030692">
    <property type="term" value="C:Noc4p-Nop14p complex"/>
    <property type="evidence" value="ECO:0007669"/>
    <property type="project" value="TreeGrafter"/>
</dbReference>
<evidence type="ECO:0000313" key="10">
    <source>
        <dbReference type="Proteomes" id="UP000230750"/>
    </source>
</evidence>
<organism evidence="9 10">
    <name type="scientific">Stichopus japonicus</name>
    <name type="common">Sea cucumber</name>
    <dbReference type="NCBI Taxonomy" id="307972"/>
    <lineage>
        <taxon>Eukaryota</taxon>
        <taxon>Metazoa</taxon>
        <taxon>Echinodermata</taxon>
        <taxon>Eleutherozoa</taxon>
        <taxon>Echinozoa</taxon>
        <taxon>Holothuroidea</taxon>
        <taxon>Aspidochirotacea</taxon>
        <taxon>Aspidochirotida</taxon>
        <taxon>Stichopodidae</taxon>
        <taxon>Apostichopus</taxon>
    </lineage>
</organism>
<dbReference type="AlphaFoldDB" id="A0A2G8L454"/>
<feature type="coiled-coil region" evidence="7">
    <location>
        <begin position="794"/>
        <end position="844"/>
    </location>
</feature>
<dbReference type="PANTHER" id="PTHR23183:SF0">
    <property type="entry name" value="NUCLEOLAR PROTEIN 14"/>
    <property type="match status" value="1"/>
</dbReference>
<feature type="compositionally biased region" description="Basic and acidic residues" evidence="8">
    <location>
        <begin position="256"/>
        <end position="283"/>
    </location>
</feature>
<name>A0A2G8L454_STIJA</name>
<dbReference type="GO" id="GO:0032040">
    <property type="term" value="C:small-subunit processome"/>
    <property type="evidence" value="ECO:0007669"/>
    <property type="project" value="InterPro"/>
</dbReference>
<evidence type="ECO:0000256" key="4">
    <source>
        <dbReference type="ARBA" id="ARBA00022552"/>
    </source>
</evidence>
<keyword evidence="4" id="KW-0698">rRNA processing</keyword>
<feature type="region of interest" description="Disordered" evidence="8">
    <location>
        <begin position="1"/>
        <end position="60"/>
    </location>
</feature>
<dbReference type="OrthoDB" id="441771at2759"/>
<keyword evidence="5" id="KW-0539">Nucleus</keyword>
<dbReference type="STRING" id="307972.A0A2G8L454"/>
<proteinExistence type="inferred from homology"/>
<evidence type="ECO:0000256" key="7">
    <source>
        <dbReference type="SAM" id="Coils"/>
    </source>
</evidence>
<comment type="similarity">
    <text evidence="2">Belongs to the NOP14 family.</text>
</comment>
<evidence type="ECO:0000256" key="1">
    <source>
        <dbReference type="ARBA" id="ARBA00004604"/>
    </source>
</evidence>
<feature type="region of interest" description="Disordered" evidence="8">
    <location>
        <begin position="256"/>
        <end position="408"/>
    </location>
</feature>
<evidence type="ECO:0000256" key="5">
    <source>
        <dbReference type="ARBA" id="ARBA00023242"/>
    </source>
</evidence>
<accession>A0A2G8L454</accession>
<gene>
    <name evidence="9" type="ORF">BSL78_08124</name>
</gene>
<reference evidence="9 10" key="1">
    <citation type="journal article" date="2017" name="PLoS Biol.">
        <title>The sea cucumber genome provides insights into morphological evolution and visceral regeneration.</title>
        <authorList>
            <person name="Zhang X."/>
            <person name="Sun L."/>
            <person name="Yuan J."/>
            <person name="Sun Y."/>
            <person name="Gao Y."/>
            <person name="Zhang L."/>
            <person name="Li S."/>
            <person name="Dai H."/>
            <person name="Hamel J.F."/>
            <person name="Liu C."/>
            <person name="Yu Y."/>
            <person name="Liu S."/>
            <person name="Lin W."/>
            <person name="Guo K."/>
            <person name="Jin S."/>
            <person name="Xu P."/>
            <person name="Storey K.B."/>
            <person name="Huan P."/>
            <person name="Zhang T."/>
            <person name="Zhou Y."/>
            <person name="Zhang J."/>
            <person name="Lin C."/>
            <person name="Li X."/>
            <person name="Xing L."/>
            <person name="Huo D."/>
            <person name="Sun M."/>
            <person name="Wang L."/>
            <person name="Mercier A."/>
            <person name="Li F."/>
            <person name="Yang H."/>
            <person name="Xiang J."/>
        </authorList>
    </citation>
    <scope>NUCLEOTIDE SEQUENCE [LARGE SCALE GENOMIC DNA]</scope>
    <source>
        <strain evidence="9">Shaxun</strain>
        <tissue evidence="9">Muscle</tissue>
    </source>
</reference>
<dbReference type="PANTHER" id="PTHR23183">
    <property type="entry name" value="NOP14"/>
    <property type="match status" value="1"/>
</dbReference>
<evidence type="ECO:0000256" key="6">
    <source>
        <dbReference type="ARBA" id="ARBA00024695"/>
    </source>
</evidence>
<dbReference type="InterPro" id="IPR007276">
    <property type="entry name" value="Nop14"/>
</dbReference>